<feature type="transmembrane region" description="Helical" evidence="7">
    <location>
        <begin position="477"/>
        <end position="496"/>
    </location>
</feature>
<reference evidence="8" key="1">
    <citation type="submission" date="2020-01" db="EMBL/GenBank/DDBJ databases">
        <title>Genome Sequencing of Three Apophysomyces-Like Fungal Strains Confirms a Novel Fungal Genus in the Mucoromycota with divergent Burkholderia-like Endosymbiotic Bacteria.</title>
        <authorList>
            <person name="Stajich J.E."/>
            <person name="Macias A.M."/>
            <person name="Carter-House D."/>
            <person name="Lovett B."/>
            <person name="Kasson L.R."/>
            <person name="Berry K."/>
            <person name="Grigoriev I."/>
            <person name="Chang Y."/>
            <person name="Spatafora J."/>
            <person name="Kasson M.T."/>
        </authorList>
    </citation>
    <scope>NUCLEOTIDE SEQUENCE</scope>
    <source>
        <strain evidence="8">NRRL A-21654</strain>
    </source>
</reference>
<comment type="subcellular location">
    <subcellularLocation>
        <location evidence="1">Membrane</location>
        <topology evidence="1">Multi-pass membrane protein</topology>
    </subcellularLocation>
</comment>
<dbReference type="EMBL" id="JABAYA010000090">
    <property type="protein sequence ID" value="KAF7725769.1"/>
    <property type="molecule type" value="Genomic_DNA"/>
</dbReference>
<name>A0A8H7EPM4_9FUNG</name>
<dbReference type="FunFam" id="1.20.58.340:FF:000008">
    <property type="entry name" value="CorA family metal ion transporter"/>
    <property type="match status" value="1"/>
</dbReference>
<evidence type="ECO:0000256" key="1">
    <source>
        <dbReference type="ARBA" id="ARBA00004141"/>
    </source>
</evidence>
<protein>
    <submittedName>
        <fullName evidence="8">CorA metal ion transporter</fullName>
    </submittedName>
</protein>
<proteinExistence type="inferred from homology"/>
<dbReference type="Pfam" id="PF01544">
    <property type="entry name" value="CorA"/>
    <property type="match status" value="1"/>
</dbReference>
<dbReference type="OrthoDB" id="29879at2759"/>
<evidence type="ECO:0000256" key="7">
    <source>
        <dbReference type="SAM" id="Phobius"/>
    </source>
</evidence>
<evidence type="ECO:0000256" key="5">
    <source>
        <dbReference type="ARBA" id="ARBA00023136"/>
    </source>
</evidence>
<evidence type="ECO:0000313" key="9">
    <source>
        <dbReference type="Proteomes" id="UP000605846"/>
    </source>
</evidence>
<organism evidence="8 9">
    <name type="scientific">Apophysomyces ossiformis</name>
    <dbReference type="NCBI Taxonomy" id="679940"/>
    <lineage>
        <taxon>Eukaryota</taxon>
        <taxon>Fungi</taxon>
        <taxon>Fungi incertae sedis</taxon>
        <taxon>Mucoromycota</taxon>
        <taxon>Mucoromycotina</taxon>
        <taxon>Mucoromycetes</taxon>
        <taxon>Mucorales</taxon>
        <taxon>Mucorineae</taxon>
        <taxon>Mucoraceae</taxon>
        <taxon>Apophysomyces</taxon>
    </lineage>
</organism>
<evidence type="ECO:0000256" key="6">
    <source>
        <dbReference type="SAM" id="MobiDB-lite"/>
    </source>
</evidence>
<dbReference type="InterPro" id="IPR002523">
    <property type="entry name" value="MgTranspt_CorA/ZnTranspt_ZntB"/>
</dbReference>
<dbReference type="SUPFAM" id="SSF144083">
    <property type="entry name" value="Magnesium transport protein CorA, transmembrane region"/>
    <property type="match status" value="1"/>
</dbReference>
<feature type="transmembrane region" description="Helical" evidence="7">
    <location>
        <begin position="508"/>
        <end position="529"/>
    </location>
</feature>
<dbReference type="GO" id="GO:0015095">
    <property type="term" value="F:magnesium ion transmembrane transporter activity"/>
    <property type="evidence" value="ECO:0007669"/>
    <property type="project" value="InterPro"/>
</dbReference>
<dbReference type="SUPFAM" id="SSF143865">
    <property type="entry name" value="CorA soluble domain-like"/>
    <property type="match status" value="1"/>
</dbReference>
<comment type="caution">
    <text evidence="8">The sequence shown here is derived from an EMBL/GenBank/DDBJ whole genome shotgun (WGS) entry which is preliminary data.</text>
</comment>
<keyword evidence="9" id="KW-1185">Reference proteome</keyword>
<evidence type="ECO:0000313" key="8">
    <source>
        <dbReference type="EMBL" id="KAF7725769.1"/>
    </source>
</evidence>
<feature type="compositionally biased region" description="Basic residues" evidence="6">
    <location>
        <begin position="1"/>
        <end position="14"/>
    </location>
</feature>
<dbReference type="CDD" id="cd12829">
    <property type="entry name" value="Alr1p-like"/>
    <property type="match status" value="1"/>
</dbReference>
<dbReference type="PANTHER" id="PTHR21535">
    <property type="entry name" value="MAGNESIUM AND COBALT TRANSPORT PROTEIN/MITOCHONDRIAL IMPORT INNER MEMBRANE TRANSLOCASE SUBUNIT TIM8"/>
    <property type="match status" value="1"/>
</dbReference>
<dbReference type="InterPro" id="IPR044089">
    <property type="entry name" value="Alr1-like"/>
</dbReference>
<evidence type="ECO:0000256" key="4">
    <source>
        <dbReference type="ARBA" id="ARBA00022989"/>
    </source>
</evidence>
<evidence type="ECO:0000256" key="3">
    <source>
        <dbReference type="ARBA" id="ARBA00022692"/>
    </source>
</evidence>
<sequence length="535" mass="61543">MARSKKRGHKNNGRVRHDEIPEPSVRSPLNMFFGGHRYAPIPESDNDHEVAPPPSAIGHEYYSSSPPRMEENNILIDIDAPTQQTLTAMSDANTMYNSDVETESQNDSVEGDVCFPTPTKREEEAGIDYEALEGYVLEEQREQSKMAEQEPQNVRRRRRLSNVAVPDSRRFSFYGDRMKHPEVSDADMYRITYYSPAEPSTIHARTLSEIPSRNQKLSDMLKKGCFWIDVMNPTDAEMRALGKIFRIHPLTCEDIIMEEQREKCEVFLNYYFICFRSFEPDQFSPNYLQPLGLYILVLKEGVLTFHFRPMPHPHNVRKRIKQLKDYINVTPDWICYGLLDDITDSFAPLIRAIEFEVDSIDELVLILKESEQSDMLRRIGYCRKRMMSLLRLLVSKADVVKTLVKRGEAKPQDGTRPALSSEVALYLGDVQDHIITMLQSLNHYEKISSRSHSNYLAQISIEMTQTNNEINDILSKLTALGSVLIPMNLVTGLWGMNVQVPGQYQEDLTWFTAIMVAILTFCVASTLLMRYYNIV</sequence>
<dbReference type="AlphaFoldDB" id="A0A8H7EPM4"/>
<dbReference type="GO" id="GO:0016020">
    <property type="term" value="C:membrane"/>
    <property type="evidence" value="ECO:0007669"/>
    <property type="project" value="UniProtKB-SubCell"/>
</dbReference>
<dbReference type="PANTHER" id="PTHR21535:SF51">
    <property type="entry name" value="MANGANESE RESISTANCE PROTEIN MNR2"/>
    <property type="match status" value="1"/>
</dbReference>
<feature type="region of interest" description="Disordered" evidence="6">
    <location>
        <begin position="1"/>
        <end position="63"/>
    </location>
</feature>
<comment type="similarity">
    <text evidence="2">Belongs to the CorA metal ion transporter (MIT) (TC 1.A.35) family.</text>
</comment>
<dbReference type="Gene3D" id="3.30.460.20">
    <property type="entry name" value="CorA soluble domain-like"/>
    <property type="match status" value="1"/>
</dbReference>
<dbReference type="Proteomes" id="UP000605846">
    <property type="component" value="Unassembled WGS sequence"/>
</dbReference>
<dbReference type="InterPro" id="IPR045861">
    <property type="entry name" value="CorA_cytoplasmic_dom"/>
</dbReference>
<dbReference type="GO" id="GO:0010961">
    <property type="term" value="P:intracellular magnesium ion homeostasis"/>
    <property type="evidence" value="ECO:0007669"/>
    <property type="project" value="TreeGrafter"/>
</dbReference>
<keyword evidence="4 7" id="KW-1133">Transmembrane helix</keyword>
<keyword evidence="3 7" id="KW-0812">Transmembrane</keyword>
<dbReference type="InterPro" id="IPR045863">
    <property type="entry name" value="CorA_TM1_TM2"/>
</dbReference>
<accession>A0A8H7EPM4</accession>
<dbReference type="Gene3D" id="1.20.58.340">
    <property type="entry name" value="Magnesium transport protein CorA, transmembrane region"/>
    <property type="match status" value="2"/>
</dbReference>
<gene>
    <name evidence="8" type="primary">MNR2_6</name>
    <name evidence="8" type="ORF">EC973_009386</name>
</gene>
<keyword evidence="5 7" id="KW-0472">Membrane</keyword>
<evidence type="ECO:0000256" key="2">
    <source>
        <dbReference type="ARBA" id="ARBA00009765"/>
    </source>
</evidence>